<protein>
    <submittedName>
        <fullName evidence="2">Uncharacterized protein</fullName>
    </submittedName>
</protein>
<dbReference type="KEGG" id="mtm:MYCTH_2130243"/>
<feature type="region of interest" description="Disordered" evidence="1">
    <location>
        <begin position="187"/>
        <end position="241"/>
    </location>
</feature>
<feature type="region of interest" description="Disordered" evidence="1">
    <location>
        <begin position="1"/>
        <end position="151"/>
    </location>
</feature>
<dbReference type="RefSeq" id="XP_003666342.1">
    <property type="nucleotide sequence ID" value="XM_003666294.1"/>
</dbReference>
<evidence type="ECO:0000256" key="1">
    <source>
        <dbReference type="SAM" id="MobiDB-lite"/>
    </source>
</evidence>
<gene>
    <name evidence="2" type="ORF">MYCTH_2130243</name>
</gene>
<feature type="compositionally biased region" description="Basic and acidic residues" evidence="1">
    <location>
        <begin position="103"/>
        <end position="136"/>
    </location>
</feature>
<keyword evidence="3" id="KW-1185">Reference proteome</keyword>
<dbReference type="AlphaFoldDB" id="G2QMB7"/>
<dbReference type="Proteomes" id="UP000007322">
    <property type="component" value="Chromosome 6"/>
</dbReference>
<dbReference type="OrthoDB" id="4590900at2759"/>
<proteinExistence type="predicted"/>
<sequence length="293" mass="33321">MAYDRYNPYGSSPYDATDGYGATDDYGATDGYGAPFRTEDREYGQEHRGRHWDSYHQSSRPRDSHRNRDRDHRNRDHRDRDHRDRDHRDRDHRDRDHRRRERSRPPETGRTRPAPRQERDPLYGDPFTRDGGRDRAGGAARAGVPMDDESYRSLRTRVRSRMQNGSGFSPGRFEKLFAEVMNDMGYASLNDGPTTPRRAGGGGEARTDYDSYIPPGSGYAPGARSAGVYPDGRRQRPTAPRQQFQYEYVGTTGPDGEIIDGTVSVHVVDEMRSGAPPEASKPVLRWPSGMARD</sequence>
<dbReference type="InParanoid" id="G2QMB7"/>
<feature type="region of interest" description="Disordered" evidence="1">
    <location>
        <begin position="272"/>
        <end position="293"/>
    </location>
</feature>
<accession>G2QMB7</accession>
<dbReference type="VEuPathDB" id="FungiDB:MYCTH_2130243"/>
<dbReference type="EMBL" id="CP003007">
    <property type="protein sequence ID" value="AEO61097.1"/>
    <property type="molecule type" value="Genomic_DNA"/>
</dbReference>
<dbReference type="OMA" id="RPRDYPR"/>
<evidence type="ECO:0000313" key="3">
    <source>
        <dbReference type="Proteomes" id="UP000007322"/>
    </source>
</evidence>
<reference evidence="2 3" key="1">
    <citation type="journal article" date="2011" name="Nat. Biotechnol.">
        <title>Comparative genomic analysis of the thermophilic biomass-degrading fungi Myceliophthora thermophila and Thielavia terrestris.</title>
        <authorList>
            <person name="Berka R.M."/>
            <person name="Grigoriev I.V."/>
            <person name="Otillar R."/>
            <person name="Salamov A."/>
            <person name="Grimwood J."/>
            <person name="Reid I."/>
            <person name="Ishmael N."/>
            <person name="John T."/>
            <person name="Darmond C."/>
            <person name="Moisan M.-C."/>
            <person name="Henrissat B."/>
            <person name="Coutinho P.M."/>
            <person name="Lombard V."/>
            <person name="Natvig D.O."/>
            <person name="Lindquist E."/>
            <person name="Schmutz J."/>
            <person name="Lucas S."/>
            <person name="Harris P."/>
            <person name="Powlowski J."/>
            <person name="Bellemare A."/>
            <person name="Taylor D."/>
            <person name="Butler G."/>
            <person name="de Vries R.P."/>
            <person name="Allijn I.E."/>
            <person name="van den Brink J."/>
            <person name="Ushinsky S."/>
            <person name="Storms R."/>
            <person name="Powell A.J."/>
            <person name="Paulsen I.T."/>
            <person name="Elbourne L.D.H."/>
            <person name="Baker S.E."/>
            <person name="Magnuson J."/>
            <person name="LaBoissiere S."/>
            <person name="Clutterbuck A.J."/>
            <person name="Martinez D."/>
            <person name="Wogulis M."/>
            <person name="de Leon A.L."/>
            <person name="Rey M.W."/>
            <person name="Tsang A."/>
        </authorList>
    </citation>
    <scope>NUCLEOTIDE SEQUENCE [LARGE SCALE GENOMIC DNA]</scope>
    <source>
        <strain evidence="3">ATCC 42464 / BCRC 31852 / DSM 1799</strain>
    </source>
</reference>
<organism evidence="2 3">
    <name type="scientific">Thermothelomyces thermophilus (strain ATCC 42464 / BCRC 31852 / DSM 1799)</name>
    <name type="common">Sporotrichum thermophile</name>
    <dbReference type="NCBI Taxonomy" id="573729"/>
    <lineage>
        <taxon>Eukaryota</taxon>
        <taxon>Fungi</taxon>
        <taxon>Dikarya</taxon>
        <taxon>Ascomycota</taxon>
        <taxon>Pezizomycotina</taxon>
        <taxon>Sordariomycetes</taxon>
        <taxon>Sordariomycetidae</taxon>
        <taxon>Sordariales</taxon>
        <taxon>Chaetomiaceae</taxon>
        <taxon>Thermothelomyces</taxon>
    </lineage>
</organism>
<evidence type="ECO:0000313" key="2">
    <source>
        <dbReference type="EMBL" id="AEO61097.1"/>
    </source>
</evidence>
<dbReference type="HOGENOM" id="CLU_950558_0_0_1"/>
<name>G2QMB7_THET4</name>
<dbReference type="GeneID" id="11514635"/>
<feature type="compositionally biased region" description="Basic and acidic residues" evidence="1">
    <location>
        <begin position="37"/>
        <end position="94"/>
    </location>
</feature>